<dbReference type="AlphaFoldDB" id="A0A225UFU2"/>
<organism evidence="2 3">
    <name type="scientific">Phytophthora megakarya</name>
    <dbReference type="NCBI Taxonomy" id="4795"/>
    <lineage>
        <taxon>Eukaryota</taxon>
        <taxon>Sar</taxon>
        <taxon>Stramenopiles</taxon>
        <taxon>Oomycota</taxon>
        <taxon>Peronosporomycetes</taxon>
        <taxon>Peronosporales</taxon>
        <taxon>Peronosporaceae</taxon>
        <taxon>Phytophthora</taxon>
    </lineage>
</organism>
<feature type="region of interest" description="Disordered" evidence="1">
    <location>
        <begin position="62"/>
        <end position="95"/>
    </location>
</feature>
<protein>
    <submittedName>
        <fullName evidence="2">Uncharacterized protein</fullName>
    </submittedName>
</protein>
<accession>A0A225UFU2</accession>
<comment type="caution">
    <text evidence="2">The sequence shown here is derived from an EMBL/GenBank/DDBJ whole genome shotgun (WGS) entry which is preliminary data.</text>
</comment>
<dbReference type="EMBL" id="NBNE01019246">
    <property type="protein sequence ID" value="OWY91888.1"/>
    <property type="molecule type" value="Genomic_DNA"/>
</dbReference>
<proteinExistence type="predicted"/>
<dbReference type="Proteomes" id="UP000198211">
    <property type="component" value="Unassembled WGS sequence"/>
</dbReference>
<evidence type="ECO:0000313" key="2">
    <source>
        <dbReference type="EMBL" id="OWY91888.1"/>
    </source>
</evidence>
<evidence type="ECO:0000313" key="3">
    <source>
        <dbReference type="Proteomes" id="UP000198211"/>
    </source>
</evidence>
<keyword evidence="3" id="KW-1185">Reference proteome</keyword>
<dbReference type="OrthoDB" id="127929at2759"/>
<feature type="non-terminal residue" evidence="2">
    <location>
        <position position="1"/>
    </location>
</feature>
<name>A0A225UFU2_9STRA</name>
<sequence>HLPKQIDEWRKHSRLSKRVYCDGCFNSNPVYLCMKPRQNIDGVMMSCWDVLHSTYKNGTAGPDHLQSKIRLRQSPAKRRRIASLASAEEAEMKEG</sequence>
<gene>
    <name evidence="2" type="ORF">PHMEG_00039332</name>
</gene>
<evidence type="ECO:0000256" key="1">
    <source>
        <dbReference type="SAM" id="MobiDB-lite"/>
    </source>
</evidence>
<feature type="compositionally biased region" description="Basic residues" evidence="1">
    <location>
        <begin position="67"/>
        <end position="81"/>
    </location>
</feature>
<reference evidence="3" key="1">
    <citation type="submission" date="2017-03" db="EMBL/GenBank/DDBJ databases">
        <title>Phytopthora megakarya and P. palmivora, two closely related causual agents of cacao black pod achieved similar genome size and gene model numbers by different mechanisms.</title>
        <authorList>
            <person name="Ali S."/>
            <person name="Shao J."/>
            <person name="Larry D.J."/>
            <person name="Kronmiller B."/>
            <person name="Shen D."/>
            <person name="Strem M.D."/>
            <person name="Melnick R.L."/>
            <person name="Guiltinan M.J."/>
            <person name="Tyler B.M."/>
            <person name="Meinhardt L.W."/>
            <person name="Bailey B.A."/>
        </authorList>
    </citation>
    <scope>NUCLEOTIDE SEQUENCE [LARGE SCALE GENOMIC DNA]</scope>
    <source>
        <strain evidence="3">zdho120</strain>
    </source>
</reference>